<evidence type="ECO:0000313" key="3">
    <source>
        <dbReference type="Proteomes" id="UP000030653"/>
    </source>
</evidence>
<dbReference type="EMBL" id="JH795874">
    <property type="protein sequence ID" value="EJT98170.1"/>
    <property type="molecule type" value="Genomic_DNA"/>
</dbReference>
<dbReference type="GeneID" id="63688846"/>
<evidence type="ECO:0000313" key="2">
    <source>
        <dbReference type="EMBL" id="EJT98170.1"/>
    </source>
</evidence>
<proteinExistence type="predicted"/>
<organism evidence="2 3">
    <name type="scientific">Dacryopinax primogenitus (strain DJM 731)</name>
    <name type="common">Brown rot fungus</name>
    <dbReference type="NCBI Taxonomy" id="1858805"/>
    <lineage>
        <taxon>Eukaryota</taxon>
        <taxon>Fungi</taxon>
        <taxon>Dikarya</taxon>
        <taxon>Basidiomycota</taxon>
        <taxon>Agaricomycotina</taxon>
        <taxon>Dacrymycetes</taxon>
        <taxon>Dacrymycetales</taxon>
        <taxon>Dacrymycetaceae</taxon>
        <taxon>Dacryopinax</taxon>
    </lineage>
</organism>
<protein>
    <submittedName>
        <fullName evidence="2">Uncharacterized protein</fullName>
    </submittedName>
</protein>
<reference evidence="2 3" key="1">
    <citation type="journal article" date="2012" name="Science">
        <title>The Paleozoic origin of enzymatic lignin decomposition reconstructed from 31 fungal genomes.</title>
        <authorList>
            <person name="Floudas D."/>
            <person name="Binder M."/>
            <person name="Riley R."/>
            <person name="Barry K."/>
            <person name="Blanchette R.A."/>
            <person name="Henrissat B."/>
            <person name="Martinez A.T."/>
            <person name="Otillar R."/>
            <person name="Spatafora J.W."/>
            <person name="Yadav J.S."/>
            <person name="Aerts A."/>
            <person name="Benoit I."/>
            <person name="Boyd A."/>
            <person name="Carlson A."/>
            <person name="Copeland A."/>
            <person name="Coutinho P.M."/>
            <person name="de Vries R.P."/>
            <person name="Ferreira P."/>
            <person name="Findley K."/>
            <person name="Foster B."/>
            <person name="Gaskell J."/>
            <person name="Glotzer D."/>
            <person name="Gorecki P."/>
            <person name="Heitman J."/>
            <person name="Hesse C."/>
            <person name="Hori C."/>
            <person name="Igarashi K."/>
            <person name="Jurgens J.A."/>
            <person name="Kallen N."/>
            <person name="Kersten P."/>
            <person name="Kohler A."/>
            <person name="Kuees U."/>
            <person name="Kumar T.K.A."/>
            <person name="Kuo A."/>
            <person name="LaButti K."/>
            <person name="Larrondo L.F."/>
            <person name="Lindquist E."/>
            <person name="Ling A."/>
            <person name="Lombard V."/>
            <person name="Lucas S."/>
            <person name="Lundell T."/>
            <person name="Martin R."/>
            <person name="McLaughlin D.J."/>
            <person name="Morgenstern I."/>
            <person name="Morin E."/>
            <person name="Murat C."/>
            <person name="Nagy L.G."/>
            <person name="Nolan M."/>
            <person name="Ohm R.A."/>
            <person name="Patyshakuliyeva A."/>
            <person name="Rokas A."/>
            <person name="Ruiz-Duenas F.J."/>
            <person name="Sabat G."/>
            <person name="Salamov A."/>
            <person name="Samejima M."/>
            <person name="Schmutz J."/>
            <person name="Slot J.C."/>
            <person name="St John F."/>
            <person name="Stenlid J."/>
            <person name="Sun H."/>
            <person name="Sun S."/>
            <person name="Syed K."/>
            <person name="Tsang A."/>
            <person name="Wiebenga A."/>
            <person name="Young D."/>
            <person name="Pisabarro A."/>
            <person name="Eastwood D.C."/>
            <person name="Martin F."/>
            <person name="Cullen D."/>
            <person name="Grigoriev I.V."/>
            <person name="Hibbett D.S."/>
        </authorList>
    </citation>
    <scope>NUCLEOTIDE SEQUENCE [LARGE SCALE GENOMIC DNA]</scope>
    <source>
        <strain evidence="2 3">DJM-731 SS1</strain>
    </source>
</reference>
<dbReference type="AlphaFoldDB" id="M5FP28"/>
<dbReference type="HOGENOM" id="CLU_2049630_0_0_1"/>
<accession>M5FP28</accession>
<sequence length="120" mass="13258">MRCRFSEVRLDIPGFFLIYLAISLYFSSSPALSLALSLLAQAVSPPSNAPSSHKEHPVSPKLLPVPTLIFSPYLSRISTSVYPRPRPPQSIPGDLFDVPSTNSEHVSIPRPPRTYTCPIR</sequence>
<dbReference type="Proteomes" id="UP000030653">
    <property type="component" value="Unassembled WGS sequence"/>
</dbReference>
<name>M5FP28_DACPD</name>
<keyword evidence="3" id="KW-1185">Reference proteome</keyword>
<gene>
    <name evidence="2" type="ORF">DACRYDRAFT_24670</name>
</gene>
<evidence type="ECO:0000256" key="1">
    <source>
        <dbReference type="SAM" id="MobiDB-lite"/>
    </source>
</evidence>
<feature type="region of interest" description="Disordered" evidence="1">
    <location>
        <begin position="92"/>
        <end position="120"/>
    </location>
</feature>
<dbReference type="RefSeq" id="XP_040625068.1">
    <property type="nucleotide sequence ID" value="XM_040773784.1"/>
</dbReference>